<accession>A0ABS0ATN6</accession>
<comment type="caution">
    <text evidence="1">The sequence shown here is derived from an EMBL/GenBank/DDBJ whole genome shotgun (WGS) entry which is preliminary data.</text>
</comment>
<dbReference type="EMBL" id="ARXX01000047">
    <property type="protein sequence ID" value="MBF5057497.1"/>
    <property type="molecule type" value="Genomic_DNA"/>
</dbReference>
<proteinExistence type="predicted"/>
<evidence type="ECO:0000313" key="2">
    <source>
        <dbReference type="Proteomes" id="UP000662703"/>
    </source>
</evidence>
<dbReference type="RefSeq" id="WP_161384390.1">
    <property type="nucleotide sequence ID" value="NZ_ARXX01000047.1"/>
</dbReference>
<gene>
    <name evidence="1" type="ORF">Y5W_02791</name>
</gene>
<name>A0ABS0ATN6_9GAMM</name>
<keyword evidence="2" id="KW-1185">Reference proteome</keyword>
<sequence length="124" mass="13415">MDTIIARQEVLSLPARGSVNLLHFHQGMVLLVGADAVALYRDRRAVEDPLANGLVGYQPIPDALCPLYLEPDGYVAEQSSGYIGLNSGAVLFVRPDGVALYASGEDALRNRDCHWVIPFPPLNA</sequence>
<protein>
    <submittedName>
        <fullName evidence="1">Uncharacterized protein</fullName>
    </submittedName>
</protein>
<evidence type="ECO:0000313" key="1">
    <source>
        <dbReference type="EMBL" id="MBF5057497.1"/>
    </source>
</evidence>
<dbReference type="Proteomes" id="UP000662703">
    <property type="component" value="Unassembled WGS sequence"/>
</dbReference>
<organism evidence="1 2">
    <name type="scientific">Alloalcanivorax profundimaris</name>
    <dbReference type="NCBI Taxonomy" id="2735259"/>
    <lineage>
        <taxon>Bacteria</taxon>
        <taxon>Pseudomonadati</taxon>
        <taxon>Pseudomonadota</taxon>
        <taxon>Gammaproteobacteria</taxon>
        <taxon>Oceanospirillales</taxon>
        <taxon>Alcanivoracaceae</taxon>
        <taxon>Alloalcanivorax</taxon>
    </lineage>
</organism>
<reference evidence="1 2" key="1">
    <citation type="submission" date="2012-09" db="EMBL/GenBank/DDBJ databases">
        <title>Genome Sequence of alkane-degrading Bacterium Alcanivorax sp. 521-1.</title>
        <authorList>
            <person name="Lai Q."/>
            <person name="Shao Z."/>
        </authorList>
    </citation>
    <scope>NUCLEOTIDE SEQUENCE [LARGE SCALE GENOMIC DNA]</scope>
    <source>
        <strain evidence="1 2">521-1</strain>
    </source>
</reference>